<reference evidence="1" key="1">
    <citation type="submission" date="2020-04" db="EMBL/GenBank/DDBJ databases">
        <authorList>
            <person name="Alioto T."/>
            <person name="Alioto T."/>
            <person name="Gomez Garrido J."/>
        </authorList>
    </citation>
    <scope>NUCLEOTIDE SEQUENCE</scope>
    <source>
        <strain evidence="1">A484AB</strain>
    </source>
</reference>
<accession>A0A7D9LRW5</accession>
<name>A0A7D9LRW5_PARCT</name>
<dbReference type="InterPro" id="IPR006578">
    <property type="entry name" value="MADF-dom"/>
</dbReference>
<organism evidence="1 2">
    <name type="scientific">Paramuricea clavata</name>
    <name type="common">Red gorgonian</name>
    <name type="synonym">Violescent sea-whip</name>
    <dbReference type="NCBI Taxonomy" id="317549"/>
    <lineage>
        <taxon>Eukaryota</taxon>
        <taxon>Metazoa</taxon>
        <taxon>Cnidaria</taxon>
        <taxon>Anthozoa</taxon>
        <taxon>Octocorallia</taxon>
        <taxon>Malacalcyonacea</taxon>
        <taxon>Plexauridae</taxon>
        <taxon>Paramuricea</taxon>
    </lineage>
</organism>
<dbReference type="Pfam" id="PF10545">
    <property type="entry name" value="MADF_DNA_bdg"/>
    <property type="match status" value="1"/>
</dbReference>
<comment type="caution">
    <text evidence="1">The sequence shown here is derived from an EMBL/GenBank/DDBJ whole genome shotgun (WGS) entry which is preliminary data.</text>
</comment>
<feature type="non-terminal residue" evidence="1">
    <location>
        <position position="130"/>
    </location>
</feature>
<protein>
    <submittedName>
        <fullName evidence="1">Uncharacterized protein</fullName>
    </submittedName>
</protein>
<evidence type="ECO:0000313" key="2">
    <source>
        <dbReference type="Proteomes" id="UP001152795"/>
    </source>
</evidence>
<sequence>MADSDRSELWGERNMFSLGNIEPVDIHNGFNQNQDLQIENDTTPQVRNDSLIQIIEAYKDQTKKKNAWSNIAAKFGKDVEFLKAQWKNLKENYKRCLDKRNRMTKSGAGAHSLPTCKYFQNLQLAIKKQK</sequence>
<dbReference type="OrthoDB" id="6022691at2759"/>
<dbReference type="Proteomes" id="UP001152795">
    <property type="component" value="Unassembled WGS sequence"/>
</dbReference>
<dbReference type="EMBL" id="CACRXK020024134">
    <property type="protein sequence ID" value="CAB4038372.1"/>
    <property type="molecule type" value="Genomic_DNA"/>
</dbReference>
<proteinExistence type="predicted"/>
<keyword evidence="2" id="KW-1185">Reference proteome</keyword>
<dbReference type="AlphaFoldDB" id="A0A7D9LRW5"/>
<evidence type="ECO:0000313" key="1">
    <source>
        <dbReference type="EMBL" id="CAB4038372.1"/>
    </source>
</evidence>
<dbReference type="PROSITE" id="PS51029">
    <property type="entry name" value="MADF"/>
    <property type="match status" value="1"/>
</dbReference>
<gene>
    <name evidence="1" type="ORF">PACLA_8A082950</name>
</gene>